<evidence type="ECO:0000313" key="15">
    <source>
        <dbReference type="Proteomes" id="UP000054893"/>
    </source>
</evidence>
<dbReference type="SUPFAM" id="SSF53850">
    <property type="entry name" value="Periplasmic binding protein-like II"/>
    <property type="match status" value="1"/>
</dbReference>
<gene>
    <name evidence="14" type="ORF">AWB64_05645</name>
</gene>
<evidence type="ECO:0000256" key="10">
    <source>
        <dbReference type="ARBA" id="ARBA00033171"/>
    </source>
</evidence>
<evidence type="ECO:0000256" key="9">
    <source>
        <dbReference type="ARBA" id="ARBA00023004"/>
    </source>
</evidence>
<evidence type="ECO:0000256" key="8">
    <source>
        <dbReference type="ARBA" id="ARBA00022977"/>
    </source>
</evidence>
<evidence type="ECO:0000256" key="12">
    <source>
        <dbReference type="SAM" id="SignalP"/>
    </source>
</evidence>
<name>A0A158I7I3_CABSO</name>
<comment type="pathway">
    <text evidence="2">Cofactor biosynthesis; thiamine diphosphate biosynthesis.</text>
</comment>
<evidence type="ECO:0000256" key="1">
    <source>
        <dbReference type="ARBA" id="ARBA00003469"/>
    </source>
</evidence>
<keyword evidence="8" id="KW-0784">Thiamine biosynthesis</keyword>
<keyword evidence="9" id="KW-0408">Iron</keyword>
<dbReference type="Gene3D" id="3.40.190.10">
    <property type="entry name" value="Periplasmic binding protein-like II"/>
    <property type="match status" value="2"/>
</dbReference>
<dbReference type="GO" id="GO:0016740">
    <property type="term" value="F:transferase activity"/>
    <property type="evidence" value="ECO:0007669"/>
    <property type="project" value="UniProtKB-KW"/>
</dbReference>
<dbReference type="GO" id="GO:0009228">
    <property type="term" value="P:thiamine biosynthetic process"/>
    <property type="evidence" value="ECO:0007669"/>
    <property type="project" value="UniProtKB-KW"/>
</dbReference>
<comment type="similarity">
    <text evidence="3">Belongs to the NMT1/THI5 family.</text>
</comment>
<reference evidence="14 15" key="1">
    <citation type="submission" date="2016-01" db="EMBL/GenBank/DDBJ databases">
        <authorList>
            <person name="Oliw E.H."/>
        </authorList>
    </citation>
    <scope>NUCLEOTIDE SEQUENCE [LARGE SCALE GENOMIC DNA]</scope>
    <source>
        <strain evidence="14">LMG 22029</strain>
    </source>
</reference>
<proteinExistence type="inferred from homology"/>
<dbReference type="RefSeq" id="WP_060858608.1">
    <property type="nucleotide sequence ID" value="NZ_FCOC02000027.1"/>
</dbReference>
<evidence type="ECO:0000256" key="2">
    <source>
        <dbReference type="ARBA" id="ARBA00004948"/>
    </source>
</evidence>
<dbReference type="InterPro" id="IPR027939">
    <property type="entry name" value="NMT1/THI5"/>
</dbReference>
<dbReference type="OrthoDB" id="8555942at2"/>
<keyword evidence="5" id="KW-0808">Transferase</keyword>
<organism evidence="14 15">
    <name type="scientific">Caballeronia sordidicola</name>
    <name type="common">Burkholderia sordidicola</name>
    <dbReference type="NCBI Taxonomy" id="196367"/>
    <lineage>
        <taxon>Bacteria</taxon>
        <taxon>Pseudomonadati</taxon>
        <taxon>Pseudomonadota</taxon>
        <taxon>Betaproteobacteria</taxon>
        <taxon>Burkholderiales</taxon>
        <taxon>Burkholderiaceae</taxon>
        <taxon>Caballeronia</taxon>
    </lineage>
</organism>
<dbReference type="Proteomes" id="UP000054893">
    <property type="component" value="Unassembled WGS sequence"/>
</dbReference>
<evidence type="ECO:0000256" key="6">
    <source>
        <dbReference type="ARBA" id="ARBA00022723"/>
    </source>
</evidence>
<evidence type="ECO:0000259" key="13">
    <source>
        <dbReference type="Pfam" id="PF09084"/>
    </source>
</evidence>
<accession>A0A158I7I3</accession>
<evidence type="ECO:0000256" key="5">
    <source>
        <dbReference type="ARBA" id="ARBA00022679"/>
    </source>
</evidence>
<protein>
    <recommendedName>
        <fullName evidence="10">Thiamine pyrimidine synthase</fullName>
    </recommendedName>
</protein>
<dbReference type="AlphaFoldDB" id="A0A158I7I3"/>
<comment type="function">
    <text evidence="1">Responsible for the formation of the pyrimidine heterocycle in the thiamine biosynthesis pathway. Catalyzes the formation of hydroxymethylpyrimidine phosphate (HMP-P) from histidine and pyridoxal phosphate (PLP). The protein uses PLP and the active site histidine to form HMP-P, generating an inactive enzyme. The enzyme can only undergo a single turnover, which suggests it is a suicide enzyme.</text>
</comment>
<dbReference type="GO" id="GO:0046872">
    <property type="term" value="F:metal ion binding"/>
    <property type="evidence" value="ECO:0007669"/>
    <property type="project" value="UniProtKB-KW"/>
</dbReference>
<dbReference type="InterPro" id="IPR015168">
    <property type="entry name" value="SsuA/THI5"/>
</dbReference>
<keyword evidence="7" id="KW-0663">Pyridoxal phosphate</keyword>
<dbReference type="PANTHER" id="PTHR31528:SF1">
    <property type="entry name" value="4-AMINO-5-HYDROXYMETHYL-2-METHYLPYRIMIDINE PHOSPHATE SYNTHASE THI11-RELATED"/>
    <property type="match status" value="1"/>
</dbReference>
<dbReference type="Pfam" id="PF09084">
    <property type="entry name" value="NMT1"/>
    <property type="match status" value="1"/>
</dbReference>
<evidence type="ECO:0000256" key="3">
    <source>
        <dbReference type="ARBA" id="ARBA00009406"/>
    </source>
</evidence>
<feature type="domain" description="SsuA/THI5-like" evidence="13">
    <location>
        <begin position="48"/>
        <end position="261"/>
    </location>
</feature>
<sequence length="335" mass="36256">MKKHANGRGPKCLTLLAISLALVSATPVAHAADQVKFALNWLISGRDAGYFVALDKGFYRDAGLDVDISRGRGSGDTLKRISIGESMFGLVDTATVIAGVANDNAPVKMVAMTYGKAATAILYAAESGIKSPKDLEGRTVARSAAGSTINMWPAFLKVNHIDRSKIKEITVTASSYAPMLMARQVDAVLDQSSYLGRYQKVADSQKLTIKVFRFSDYGYDLYGDALVATDSTIHDKPDVVKRFVAASLRGNLYAFDHPDEAVAILARHAAEAEPAIAKAELLDTRQLALTDEVKKHGYGFIDPAKLANNVNLIREPLGLKRSVTVEQLYTPAFFK</sequence>
<keyword evidence="6" id="KW-0479">Metal-binding</keyword>
<evidence type="ECO:0000313" key="14">
    <source>
        <dbReference type="EMBL" id="SAL52417.1"/>
    </source>
</evidence>
<evidence type="ECO:0000256" key="11">
    <source>
        <dbReference type="ARBA" id="ARBA00048179"/>
    </source>
</evidence>
<feature type="chain" id="PRO_5007810717" description="Thiamine pyrimidine synthase" evidence="12">
    <location>
        <begin position="32"/>
        <end position="335"/>
    </location>
</feature>
<comment type="subunit">
    <text evidence="4">Homodimer.</text>
</comment>
<feature type="signal peptide" evidence="12">
    <location>
        <begin position="1"/>
        <end position="31"/>
    </location>
</feature>
<evidence type="ECO:0000256" key="4">
    <source>
        <dbReference type="ARBA" id="ARBA00011738"/>
    </source>
</evidence>
<keyword evidence="12" id="KW-0732">Signal</keyword>
<dbReference type="PANTHER" id="PTHR31528">
    <property type="entry name" value="4-AMINO-5-HYDROXYMETHYL-2-METHYLPYRIMIDINE PHOSPHATE SYNTHASE THI11-RELATED"/>
    <property type="match status" value="1"/>
</dbReference>
<comment type="catalytic activity">
    <reaction evidence="11">
        <text>N(6)-(pyridoxal phosphate)-L-lysyl-[4-amino-5-hydroxymethyl-2-methylpyrimidine phosphate synthase] + L-histidyl-[4-amino-5-hydroxymethyl-2-methylpyrimidine phosphate synthase] + 2 Fe(3+) + 4 H2O = L-lysyl-[4-amino-5-hydroxymethyl-2-methylpyrimidine phosphate synthase] + (2S)-2-amino-5-hydroxy-4-oxopentanoyl-[4-amino-5-hydroxymethyl-2-methylpyrimidine phosphate synthase] + 4-amino-2-methyl-5-(phosphooxymethyl)pyrimidine + 3-oxopropanoate + 2 Fe(2+) + 2 H(+)</text>
        <dbReference type="Rhea" id="RHEA:65756"/>
        <dbReference type="Rhea" id="RHEA-COMP:16892"/>
        <dbReference type="Rhea" id="RHEA-COMP:16893"/>
        <dbReference type="Rhea" id="RHEA-COMP:16894"/>
        <dbReference type="Rhea" id="RHEA-COMP:16895"/>
        <dbReference type="ChEBI" id="CHEBI:15377"/>
        <dbReference type="ChEBI" id="CHEBI:15378"/>
        <dbReference type="ChEBI" id="CHEBI:29033"/>
        <dbReference type="ChEBI" id="CHEBI:29034"/>
        <dbReference type="ChEBI" id="CHEBI:29969"/>
        <dbReference type="ChEBI" id="CHEBI:29979"/>
        <dbReference type="ChEBI" id="CHEBI:33190"/>
        <dbReference type="ChEBI" id="CHEBI:58354"/>
        <dbReference type="ChEBI" id="CHEBI:143915"/>
        <dbReference type="ChEBI" id="CHEBI:157692"/>
    </reaction>
    <physiologicalReaction direction="left-to-right" evidence="11">
        <dbReference type="Rhea" id="RHEA:65757"/>
    </physiologicalReaction>
</comment>
<dbReference type="EMBL" id="FCOC02000027">
    <property type="protein sequence ID" value="SAL52417.1"/>
    <property type="molecule type" value="Genomic_DNA"/>
</dbReference>
<evidence type="ECO:0000256" key="7">
    <source>
        <dbReference type="ARBA" id="ARBA00022898"/>
    </source>
</evidence>